<evidence type="ECO:0000313" key="4">
    <source>
        <dbReference type="Proteomes" id="UP000198362"/>
    </source>
</evidence>
<feature type="region of interest" description="Disordered" evidence="2">
    <location>
        <begin position="122"/>
        <end position="171"/>
    </location>
</feature>
<evidence type="ECO:0000256" key="1">
    <source>
        <dbReference type="SAM" id="Coils"/>
    </source>
</evidence>
<feature type="region of interest" description="Disordered" evidence="2">
    <location>
        <begin position="344"/>
        <end position="366"/>
    </location>
</feature>
<proteinExistence type="predicted"/>
<reference evidence="3 4" key="1">
    <citation type="submission" date="2017-06" db="EMBL/GenBank/DDBJ databases">
        <authorList>
            <person name="Kim H.J."/>
            <person name="Triplett B.A."/>
        </authorList>
    </citation>
    <scope>NUCLEOTIDE SEQUENCE [LARGE SCALE GENOMIC DNA]</scope>
    <source>
        <strain evidence="3 4">CGMCC 4.5593</strain>
    </source>
</reference>
<dbReference type="RefSeq" id="WP_089255525.1">
    <property type="nucleotide sequence ID" value="NZ_FZPH01000028.1"/>
</dbReference>
<dbReference type="Proteomes" id="UP000198362">
    <property type="component" value="Unassembled WGS sequence"/>
</dbReference>
<organism evidence="3 4">
    <name type="scientific">Asanoa hainanensis</name>
    <dbReference type="NCBI Taxonomy" id="560556"/>
    <lineage>
        <taxon>Bacteria</taxon>
        <taxon>Bacillati</taxon>
        <taxon>Actinomycetota</taxon>
        <taxon>Actinomycetes</taxon>
        <taxon>Micromonosporales</taxon>
        <taxon>Micromonosporaceae</taxon>
        <taxon>Asanoa</taxon>
    </lineage>
</organism>
<sequence length="366" mass="39401">MTVETIVTADSRRRPCAYPPCGRLLPPYAGRGRPVKFCPDDPNPRWPDGKTCQQMDAARKSAERATGLDVPLDGFRGAAGPLVEAAAALADQLIDTVTLVRAVDGGALARIADAEQAMGEALARAEAAERDRDQADRDRHQADTERARAVATAADAERRAEAARRDAERRVREATDRLADLERQHGQALAAAEAARAAQADQTRRREIADQRAATFETELAAVRAHLDATRADLDTARAQTTAEHDQRIAAEHQLERTDARNSDLTTQIAQTQAALDTATTDRDQATARARALTDQLAVAEAALEEADADARRHAEELTGRATAAEAQRDDVERRYQALVAALAAGGFTPQTAGEDDPQPSTGIDR</sequence>
<accession>A0A239PFG9</accession>
<dbReference type="Gene3D" id="1.10.287.1490">
    <property type="match status" value="1"/>
</dbReference>
<dbReference type="EMBL" id="FZPH01000028">
    <property type="protein sequence ID" value="SNT65856.1"/>
    <property type="molecule type" value="Genomic_DNA"/>
</dbReference>
<feature type="coiled-coil region" evidence="1">
    <location>
        <begin position="276"/>
        <end position="342"/>
    </location>
</feature>
<feature type="compositionally biased region" description="Basic and acidic residues" evidence="2">
    <location>
        <begin position="155"/>
        <end position="171"/>
    </location>
</feature>
<name>A0A239PFG9_9ACTN</name>
<feature type="compositionally biased region" description="Basic and acidic residues" evidence="2">
    <location>
        <begin position="126"/>
        <end position="148"/>
    </location>
</feature>
<protein>
    <submittedName>
        <fullName evidence="3">Chromosome segregation protein</fullName>
    </submittedName>
</protein>
<gene>
    <name evidence="3" type="ORF">SAMN05421812_1282</name>
</gene>
<dbReference type="OrthoDB" id="3579913at2"/>
<evidence type="ECO:0000313" key="3">
    <source>
        <dbReference type="EMBL" id="SNT65856.1"/>
    </source>
</evidence>
<dbReference type="AlphaFoldDB" id="A0A239PFG9"/>
<keyword evidence="4" id="KW-1185">Reference proteome</keyword>
<evidence type="ECO:0000256" key="2">
    <source>
        <dbReference type="SAM" id="MobiDB-lite"/>
    </source>
</evidence>
<keyword evidence="1" id="KW-0175">Coiled coil</keyword>